<proteinExistence type="predicted"/>
<evidence type="ECO:0000313" key="3">
    <source>
        <dbReference type="Proteomes" id="UP000078200"/>
    </source>
</evidence>
<name>A0A1A9UH30_GLOAU</name>
<feature type="compositionally biased region" description="Polar residues" evidence="1">
    <location>
        <begin position="37"/>
        <end position="50"/>
    </location>
</feature>
<feature type="region of interest" description="Disordered" evidence="1">
    <location>
        <begin position="22"/>
        <end position="51"/>
    </location>
</feature>
<dbReference type="STRING" id="7395.A0A1A9UH30"/>
<dbReference type="VEuPathDB" id="VectorBase:GAUT004698"/>
<organism evidence="2 3">
    <name type="scientific">Glossina austeni</name>
    <name type="common">Savannah tsetse fly</name>
    <dbReference type="NCBI Taxonomy" id="7395"/>
    <lineage>
        <taxon>Eukaryota</taxon>
        <taxon>Metazoa</taxon>
        <taxon>Ecdysozoa</taxon>
        <taxon>Arthropoda</taxon>
        <taxon>Hexapoda</taxon>
        <taxon>Insecta</taxon>
        <taxon>Pterygota</taxon>
        <taxon>Neoptera</taxon>
        <taxon>Endopterygota</taxon>
        <taxon>Diptera</taxon>
        <taxon>Brachycera</taxon>
        <taxon>Muscomorpha</taxon>
        <taxon>Hippoboscoidea</taxon>
        <taxon>Glossinidae</taxon>
        <taxon>Glossina</taxon>
    </lineage>
</organism>
<keyword evidence="3" id="KW-1185">Reference proteome</keyword>
<reference evidence="2" key="1">
    <citation type="submission" date="2020-05" db="UniProtKB">
        <authorList>
            <consortium name="EnsemblMetazoa"/>
        </authorList>
    </citation>
    <scope>IDENTIFICATION</scope>
    <source>
        <strain evidence="2">TTRI</strain>
    </source>
</reference>
<accession>A0A1A9UH30</accession>
<evidence type="ECO:0000256" key="1">
    <source>
        <dbReference type="SAM" id="MobiDB-lite"/>
    </source>
</evidence>
<sequence>MSKQEDTPIIVDFNQRQLGGIGNYGSAGNLESPGAPASSSSDRNINNNHPSHLVEKKSSVFCLHGQRKIEVV</sequence>
<protein>
    <submittedName>
        <fullName evidence="2">Uncharacterized protein</fullName>
    </submittedName>
</protein>
<dbReference type="AlphaFoldDB" id="A0A1A9UH30"/>
<dbReference type="EnsemblMetazoa" id="GAUT004698-RA">
    <property type="protein sequence ID" value="GAUT004698-PA"/>
    <property type="gene ID" value="GAUT004698"/>
</dbReference>
<dbReference type="Proteomes" id="UP000078200">
    <property type="component" value="Unassembled WGS sequence"/>
</dbReference>
<evidence type="ECO:0000313" key="2">
    <source>
        <dbReference type="EnsemblMetazoa" id="GAUT004698-PA"/>
    </source>
</evidence>